<accession>A0A2D1QC00</accession>
<protein>
    <recommendedName>
        <fullName evidence="4">DUF2946 domain-containing protein</fullName>
    </recommendedName>
</protein>
<dbReference type="AlphaFoldDB" id="A0A2D1QC00"/>
<name>A0A2D1QC00_AERSA</name>
<gene>
    <name evidence="2" type="ORF">Asalp_06810</name>
</gene>
<sequence>MGRSKLKIGLLLLGWLWIQPALAQHPLEADLPDHNHSCLLCALHLDGKLVLTPTLPVPQPLFVAGHLAPITFTTPQHRTTGHCRIRAPPPLIAFPSEHSSY</sequence>
<reference evidence="3" key="1">
    <citation type="journal article" date="2018" name="BMC Genomics">
        <title>The complete and fully assembled genome sequence of Aeromonas salmonicida subsp. pectinolytica and its comparative analysis with other Aeromonas species: investigation of the mobilome in environmental and pathogenic strains.</title>
        <authorList>
            <person name="Pfeiffer F."/>
            <person name="Zamora-Lagos M.A."/>
            <person name="Blettinger M."/>
            <person name="Yeroslaviz A."/>
            <person name="Dahl A."/>
            <person name="Gruber S."/>
            <person name="Habermann B.H."/>
        </authorList>
    </citation>
    <scope>NUCLEOTIDE SEQUENCE [LARGE SCALE GENOMIC DNA]</scope>
    <source>
        <strain evidence="3">34mel</strain>
    </source>
</reference>
<dbReference type="RefSeq" id="WP_080937889.1">
    <property type="nucleotide sequence ID" value="NZ_ARYZ02000018.1"/>
</dbReference>
<evidence type="ECO:0008006" key="4">
    <source>
        <dbReference type="Google" id="ProtNLM"/>
    </source>
</evidence>
<evidence type="ECO:0000313" key="3">
    <source>
        <dbReference type="Proteomes" id="UP000222916"/>
    </source>
</evidence>
<dbReference type="Proteomes" id="UP000222916">
    <property type="component" value="Chromosome"/>
</dbReference>
<evidence type="ECO:0000313" key="2">
    <source>
        <dbReference type="EMBL" id="ATP07929.1"/>
    </source>
</evidence>
<feature type="signal peptide" evidence="1">
    <location>
        <begin position="1"/>
        <end position="23"/>
    </location>
</feature>
<feature type="chain" id="PRO_5014445291" description="DUF2946 domain-containing protein" evidence="1">
    <location>
        <begin position="24"/>
        <end position="101"/>
    </location>
</feature>
<keyword evidence="1" id="KW-0732">Signal</keyword>
<proteinExistence type="predicted"/>
<dbReference type="EMBL" id="CP022426">
    <property type="protein sequence ID" value="ATP07929.1"/>
    <property type="molecule type" value="Genomic_DNA"/>
</dbReference>
<organism evidence="2 3">
    <name type="scientific">Aeromonas salmonicida subsp. pectinolytica 34mel</name>
    <dbReference type="NCBI Taxonomy" id="1324960"/>
    <lineage>
        <taxon>Bacteria</taxon>
        <taxon>Pseudomonadati</taxon>
        <taxon>Pseudomonadota</taxon>
        <taxon>Gammaproteobacteria</taxon>
        <taxon>Aeromonadales</taxon>
        <taxon>Aeromonadaceae</taxon>
        <taxon>Aeromonas</taxon>
    </lineage>
</organism>
<dbReference type="OrthoDB" id="5593507at2"/>
<evidence type="ECO:0000256" key="1">
    <source>
        <dbReference type="SAM" id="SignalP"/>
    </source>
</evidence>